<gene>
    <name evidence="1" type="ORF">HAX54_013490</name>
</gene>
<proteinExistence type="predicted"/>
<accession>A0ABS8Y5L2</accession>
<name>A0ABS8Y5L2_DATST</name>
<keyword evidence="2" id="KW-1185">Reference proteome</keyword>
<feature type="non-terminal residue" evidence="1">
    <location>
        <position position="1"/>
    </location>
</feature>
<sequence>RICRTYNSNTRGYVTSVCAGSSSRSGGWSSGIRGGWFTLASKSLPSFPQSILGRWLSSQGWEEGWRVAPLQ</sequence>
<organism evidence="1 2">
    <name type="scientific">Datura stramonium</name>
    <name type="common">Jimsonweed</name>
    <name type="synonym">Common thornapple</name>
    <dbReference type="NCBI Taxonomy" id="4076"/>
    <lineage>
        <taxon>Eukaryota</taxon>
        <taxon>Viridiplantae</taxon>
        <taxon>Streptophyta</taxon>
        <taxon>Embryophyta</taxon>
        <taxon>Tracheophyta</taxon>
        <taxon>Spermatophyta</taxon>
        <taxon>Magnoliopsida</taxon>
        <taxon>eudicotyledons</taxon>
        <taxon>Gunneridae</taxon>
        <taxon>Pentapetalae</taxon>
        <taxon>asterids</taxon>
        <taxon>lamiids</taxon>
        <taxon>Solanales</taxon>
        <taxon>Solanaceae</taxon>
        <taxon>Solanoideae</taxon>
        <taxon>Datureae</taxon>
        <taxon>Datura</taxon>
    </lineage>
</organism>
<reference evidence="1 2" key="1">
    <citation type="journal article" date="2021" name="BMC Genomics">
        <title>Datura genome reveals duplications of psychoactive alkaloid biosynthetic genes and high mutation rate following tissue culture.</title>
        <authorList>
            <person name="Rajewski A."/>
            <person name="Carter-House D."/>
            <person name="Stajich J."/>
            <person name="Litt A."/>
        </authorList>
    </citation>
    <scope>NUCLEOTIDE SEQUENCE [LARGE SCALE GENOMIC DNA]</scope>
    <source>
        <strain evidence="1">AR-01</strain>
    </source>
</reference>
<evidence type="ECO:0000313" key="2">
    <source>
        <dbReference type="Proteomes" id="UP000823775"/>
    </source>
</evidence>
<feature type="non-terminal residue" evidence="1">
    <location>
        <position position="71"/>
    </location>
</feature>
<dbReference type="EMBL" id="JACEIK010018140">
    <property type="protein sequence ID" value="MCE5165966.1"/>
    <property type="molecule type" value="Genomic_DNA"/>
</dbReference>
<comment type="caution">
    <text evidence="1">The sequence shown here is derived from an EMBL/GenBank/DDBJ whole genome shotgun (WGS) entry which is preliminary data.</text>
</comment>
<dbReference type="Proteomes" id="UP000823775">
    <property type="component" value="Unassembled WGS sequence"/>
</dbReference>
<protein>
    <submittedName>
        <fullName evidence="1">Uncharacterized protein</fullName>
    </submittedName>
</protein>
<evidence type="ECO:0000313" key="1">
    <source>
        <dbReference type="EMBL" id="MCE5165966.1"/>
    </source>
</evidence>